<gene>
    <name evidence="2" type="ORF">BRAA09T37662Z</name>
    <name evidence="1" type="ORF">BRAPAZ1V2_A09P22120.2</name>
</gene>
<dbReference type="Gramene" id="A09p22120.2_BraZ1">
    <property type="protein sequence ID" value="A09p22120.2_BraZ1.CDS"/>
    <property type="gene ID" value="A09g22120.2_BraZ1"/>
</dbReference>
<protein>
    <submittedName>
        <fullName evidence="1">Uncharacterized protein</fullName>
    </submittedName>
</protein>
<organism evidence="2">
    <name type="scientific">Brassica campestris</name>
    <name type="common">Field mustard</name>
    <dbReference type="NCBI Taxonomy" id="3711"/>
    <lineage>
        <taxon>Eukaryota</taxon>
        <taxon>Viridiplantae</taxon>
        <taxon>Streptophyta</taxon>
        <taxon>Embryophyta</taxon>
        <taxon>Tracheophyta</taxon>
        <taxon>Spermatophyta</taxon>
        <taxon>Magnoliopsida</taxon>
        <taxon>eudicotyledons</taxon>
        <taxon>Gunneridae</taxon>
        <taxon>Pentapetalae</taxon>
        <taxon>rosids</taxon>
        <taxon>malvids</taxon>
        <taxon>Brassicales</taxon>
        <taxon>Brassicaceae</taxon>
        <taxon>Brassiceae</taxon>
        <taxon>Brassica</taxon>
    </lineage>
</organism>
<dbReference type="EMBL" id="LR031568">
    <property type="protein sequence ID" value="VDC60051.1"/>
    <property type="molecule type" value="Genomic_DNA"/>
</dbReference>
<evidence type="ECO:0000313" key="2">
    <source>
        <dbReference type="EMBL" id="VDC60051.1"/>
    </source>
</evidence>
<dbReference type="Proteomes" id="UP000694005">
    <property type="component" value="Chromosome A09"/>
</dbReference>
<name>A0A3P5YGJ8_BRACM</name>
<reference evidence="2" key="1">
    <citation type="submission" date="2018-11" db="EMBL/GenBank/DDBJ databases">
        <authorList>
            <consortium name="Genoscope - CEA"/>
            <person name="William W."/>
        </authorList>
    </citation>
    <scope>NUCLEOTIDE SEQUENCE</scope>
</reference>
<dbReference type="AlphaFoldDB" id="A0A3P5YGJ8"/>
<sequence length="66" mass="7911">MWPITNHTNKNDFLGTTFICLDIYKTFQRFLHTFSGPNVIPMIYITTTQIQKNHHWIALKNKYIIQ</sequence>
<accession>A0A3P5YGJ8</accession>
<proteinExistence type="predicted"/>
<dbReference type="EMBL" id="LS974625">
    <property type="protein sequence ID" value="CAG7861745.1"/>
    <property type="molecule type" value="Genomic_DNA"/>
</dbReference>
<evidence type="ECO:0000313" key="1">
    <source>
        <dbReference type="EMBL" id="CAG7861745.1"/>
    </source>
</evidence>